<dbReference type="InterPro" id="IPR036249">
    <property type="entry name" value="Thioredoxin-like_sf"/>
</dbReference>
<dbReference type="SUPFAM" id="SSF52833">
    <property type="entry name" value="Thioredoxin-like"/>
    <property type="match status" value="1"/>
</dbReference>
<dbReference type="InterPro" id="IPR000866">
    <property type="entry name" value="AhpC/TSA"/>
</dbReference>
<evidence type="ECO:0000259" key="1">
    <source>
        <dbReference type="Pfam" id="PF00578"/>
    </source>
</evidence>
<protein>
    <submittedName>
        <fullName evidence="2">Peroxiredoxin</fullName>
    </submittedName>
</protein>
<comment type="caution">
    <text evidence="2">The sequence shown here is derived from an EMBL/GenBank/DDBJ whole genome shotgun (WGS) entry which is preliminary data.</text>
</comment>
<accession>A0A2P8HU38</accession>
<feature type="domain" description="Alkyl hydroperoxide reductase subunit C/ Thiol specific antioxidant" evidence="1">
    <location>
        <begin position="63"/>
        <end position="177"/>
    </location>
</feature>
<reference evidence="2 3" key="1">
    <citation type="submission" date="2018-03" db="EMBL/GenBank/DDBJ databases">
        <title>Genomic Encyclopedia of Archaeal and Bacterial Type Strains, Phase II (KMG-II): from individual species to whole genera.</title>
        <authorList>
            <person name="Goeker M."/>
        </authorList>
    </citation>
    <scope>NUCLEOTIDE SEQUENCE [LARGE SCALE GENOMIC DNA]</scope>
    <source>
        <strain evidence="2 3">DSM 24859</strain>
    </source>
</reference>
<proteinExistence type="predicted"/>
<dbReference type="Pfam" id="PF00578">
    <property type="entry name" value="AhpC-TSA"/>
    <property type="match status" value="1"/>
</dbReference>
<name>A0A2P8HU38_CHINA</name>
<keyword evidence="3" id="KW-1185">Reference proteome</keyword>
<evidence type="ECO:0000313" key="3">
    <source>
        <dbReference type="Proteomes" id="UP000240971"/>
    </source>
</evidence>
<sequence>MSTLYRYADYLSSPIPENFPSPVRNRERINPIKAGSFFPEFFIDEEHIINGAALLNNVKLGTSLHRLTSQPLVVAFYSYNWNGYGDILLEQLKNSYAAIEAAGARLLVLSSEGKKQFTVVNPDPLPFDVVYDAQNRIAKKAGIYLESDPVWGRVSGINEDVPVPAVYLVTPSLEITYEFTDSWFQKEFSPEALVGAIEKKLAISA</sequence>
<dbReference type="AlphaFoldDB" id="A0A2P8HU38"/>
<dbReference type="GO" id="GO:0016491">
    <property type="term" value="F:oxidoreductase activity"/>
    <property type="evidence" value="ECO:0007669"/>
    <property type="project" value="InterPro"/>
</dbReference>
<dbReference type="Proteomes" id="UP000240971">
    <property type="component" value="Unassembled WGS sequence"/>
</dbReference>
<organism evidence="2 3">
    <name type="scientific">Chitinophaga niastensis</name>
    <dbReference type="NCBI Taxonomy" id="536980"/>
    <lineage>
        <taxon>Bacteria</taxon>
        <taxon>Pseudomonadati</taxon>
        <taxon>Bacteroidota</taxon>
        <taxon>Chitinophagia</taxon>
        <taxon>Chitinophagales</taxon>
        <taxon>Chitinophagaceae</taxon>
        <taxon>Chitinophaga</taxon>
    </lineage>
</organism>
<dbReference type="GO" id="GO:0016209">
    <property type="term" value="F:antioxidant activity"/>
    <property type="evidence" value="ECO:0007669"/>
    <property type="project" value="InterPro"/>
</dbReference>
<dbReference type="Gene3D" id="3.40.30.10">
    <property type="entry name" value="Glutaredoxin"/>
    <property type="match status" value="1"/>
</dbReference>
<dbReference type="EMBL" id="PYAW01000001">
    <property type="protein sequence ID" value="PSL49749.1"/>
    <property type="molecule type" value="Genomic_DNA"/>
</dbReference>
<gene>
    <name evidence="2" type="ORF">CLV51_1011084</name>
</gene>
<dbReference type="OrthoDB" id="645652at2"/>
<dbReference type="RefSeq" id="WP_106526963.1">
    <property type="nucleotide sequence ID" value="NZ_PYAW01000001.1"/>
</dbReference>
<evidence type="ECO:0000313" key="2">
    <source>
        <dbReference type="EMBL" id="PSL49749.1"/>
    </source>
</evidence>